<proteinExistence type="predicted"/>
<dbReference type="Gene3D" id="1.10.150.240">
    <property type="entry name" value="Putative phosphatase, domain 2"/>
    <property type="match status" value="1"/>
</dbReference>
<dbReference type="SFLD" id="SFLDG01129">
    <property type="entry name" value="C1.5:_HAD__Beta-PGM__Phosphata"/>
    <property type="match status" value="1"/>
</dbReference>
<accession>A0ABV0EUQ2</accession>
<evidence type="ECO:0000313" key="2">
    <source>
        <dbReference type="Proteomes" id="UP000664357"/>
    </source>
</evidence>
<keyword evidence="2" id="KW-1185">Reference proteome</keyword>
<dbReference type="Pfam" id="PF13419">
    <property type="entry name" value="HAD_2"/>
    <property type="match status" value="1"/>
</dbReference>
<dbReference type="RefSeq" id="WP_207701727.1">
    <property type="nucleotide sequence ID" value="NZ_JAFREL020000004.1"/>
</dbReference>
<dbReference type="SFLD" id="SFLDS00003">
    <property type="entry name" value="Haloacid_Dehalogenase"/>
    <property type="match status" value="1"/>
</dbReference>
<dbReference type="InterPro" id="IPR006439">
    <property type="entry name" value="HAD-SF_hydro_IA"/>
</dbReference>
<dbReference type="CDD" id="cd07505">
    <property type="entry name" value="HAD_BPGM-like"/>
    <property type="match status" value="1"/>
</dbReference>
<dbReference type="InterPro" id="IPR036412">
    <property type="entry name" value="HAD-like_sf"/>
</dbReference>
<comment type="caution">
    <text evidence="1">The sequence shown here is derived from an EMBL/GenBank/DDBJ whole genome shotgun (WGS) entry which is preliminary data.</text>
</comment>
<sequence>MTKALIFDFDGTMIDSEWLFYESINNYLTKQFDYQIPFAEYQQGVGTAAELSFYERLSQDIGQPIDAESFAQQIAVDQKRNYAEAKLRPEIGELIELARQQQWKIGVVSNSEMRELAYYFDSHPTIKKQIDVFVTIDDLQLGKPDPEGYLLCLNRLMVEQAVVIEDSPVGAQAAVAAGLDTYVYPNKLTKEMTFPAEVREFRQVQELFDHQHKKA</sequence>
<dbReference type="PRINTS" id="PR00413">
    <property type="entry name" value="HADHALOGNASE"/>
</dbReference>
<dbReference type="InterPro" id="IPR023214">
    <property type="entry name" value="HAD_sf"/>
</dbReference>
<protein>
    <submittedName>
        <fullName evidence="1">Uncharacterized protein</fullName>
    </submittedName>
</protein>
<dbReference type="NCBIfam" id="TIGR01509">
    <property type="entry name" value="HAD-SF-IA-v3"/>
    <property type="match status" value="1"/>
</dbReference>
<gene>
    <name evidence="1" type="ORF">JZO67_004364</name>
</gene>
<organism evidence="1 2">
    <name type="scientific">Candidatus Enterococcus ferrettii</name>
    <dbReference type="NCBI Taxonomy" id="2815324"/>
    <lineage>
        <taxon>Bacteria</taxon>
        <taxon>Bacillati</taxon>
        <taxon>Bacillota</taxon>
        <taxon>Bacilli</taxon>
        <taxon>Lactobacillales</taxon>
        <taxon>Enterococcaceae</taxon>
        <taxon>Enterococcus</taxon>
    </lineage>
</organism>
<evidence type="ECO:0000313" key="1">
    <source>
        <dbReference type="EMBL" id="MEO1772382.1"/>
    </source>
</evidence>
<dbReference type="SUPFAM" id="SSF56784">
    <property type="entry name" value="HAD-like"/>
    <property type="match status" value="1"/>
</dbReference>
<dbReference type="Proteomes" id="UP000664357">
    <property type="component" value="Unassembled WGS sequence"/>
</dbReference>
<dbReference type="PANTHER" id="PTHR18901:SF38">
    <property type="entry name" value="PSEUDOURIDINE-5'-PHOSPHATASE"/>
    <property type="match status" value="1"/>
</dbReference>
<dbReference type="PANTHER" id="PTHR18901">
    <property type="entry name" value="2-DEOXYGLUCOSE-6-PHOSPHATE PHOSPHATASE 2"/>
    <property type="match status" value="1"/>
</dbReference>
<reference evidence="1 2" key="2">
    <citation type="submission" date="2024-02" db="EMBL/GenBank/DDBJ databases">
        <title>The Genome Sequence of Enterococcus sp. DIV0159.</title>
        <authorList>
            <person name="Earl A."/>
            <person name="Manson A."/>
            <person name="Gilmore M."/>
            <person name="Sanders J."/>
            <person name="Shea T."/>
            <person name="Howe W."/>
            <person name="Livny J."/>
            <person name="Cuomo C."/>
            <person name="Neafsey D."/>
            <person name="Birren B."/>
        </authorList>
    </citation>
    <scope>NUCLEOTIDE SEQUENCE [LARGE SCALE GENOMIC DNA]</scope>
    <source>
        <strain evidence="1 2">665A</strain>
    </source>
</reference>
<dbReference type="InterPro" id="IPR041492">
    <property type="entry name" value="HAD_2"/>
</dbReference>
<reference evidence="1 2" key="1">
    <citation type="submission" date="2021-03" db="EMBL/GenBank/DDBJ databases">
        <authorList>
            <person name="Gilmore M.S."/>
            <person name="Schwartzman J."/>
            <person name="Van Tyne D."/>
            <person name="Martin M."/>
            <person name="Earl A.M."/>
            <person name="Manson A.L."/>
            <person name="Straub T."/>
            <person name="Salamzade R."/>
            <person name="Saavedra J."/>
            <person name="Lebreton F."/>
            <person name="Prichula J."/>
            <person name="Schaufler K."/>
            <person name="Gaca A."/>
            <person name="Sgardioli B."/>
            <person name="Wagenaar J."/>
            <person name="Strong T."/>
        </authorList>
    </citation>
    <scope>NUCLEOTIDE SEQUENCE [LARGE SCALE GENOMIC DNA]</scope>
    <source>
        <strain evidence="1 2">665A</strain>
    </source>
</reference>
<dbReference type="EMBL" id="JAFREL020000004">
    <property type="protein sequence ID" value="MEO1772382.1"/>
    <property type="molecule type" value="Genomic_DNA"/>
</dbReference>
<dbReference type="Gene3D" id="3.40.50.1000">
    <property type="entry name" value="HAD superfamily/HAD-like"/>
    <property type="match status" value="1"/>
</dbReference>
<dbReference type="NCBIfam" id="TIGR01549">
    <property type="entry name" value="HAD-SF-IA-v1"/>
    <property type="match status" value="1"/>
</dbReference>
<name>A0ABV0EUQ2_9ENTE</name>
<dbReference type="InterPro" id="IPR023198">
    <property type="entry name" value="PGP-like_dom2"/>
</dbReference>